<organism evidence="1">
    <name type="scientific">Pectinophora gossypiella</name>
    <name type="common">Cotton pink bollworm</name>
    <name type="synonym">Depressaria gossypiella</name>
    <dbReference type="NCBI Taxonomy" id="13191"/>
    <lineage>
        <taxon>Eukaryota</taxon>
        <taxon>Metazoa</taxon>
        <taxon>Ecdysozoa</taxon>
        <taxon>Arthropoda</taxon>
        <taxon>Hexapoda</taxon>
        <taxon>Insecta</taxon>
        <taxon>Pterygota</taxon>
        <taxon>Neoptera</taxon>
        <taxon>Endopterygota</taxon>
        <taxon>Lepidoptera</taxon>
        <taxon>Glossata</taxon>
        <taxon>Ditrysia</taxon>
        <taxon>Gelechioidea</taxon>
        <taxon>Gelechiidae</taxon>
        <taxon>Apatetrinae</taxon>
        <taxon>Pectinophora</taxon>
    </lineage>
</organism>
<accession>A0A1E1WEZ3</accession>
<evidence type="ECO:0000313" key="1">
    <source>
        <dbReference type="EMBL" id="JAT85568.1"/>
    </source>
</evidence>
<dbReference type="AlphaFoldDB" id="A0A1E1WEZ3"/>
<reference evidence="1" key="1">
    <citation type="submission" date="2015-09" db="EMBL/GenBank/DDBJ databases">
        <title>De novo assembly of Pectinophora gossypiella (Pink Bollworm) gut transcriptome.</title>
        <authorList>
            <person name="Tassone E.E."/>
        </authorList>
    </citation>
    <scope>NUCLEOTIDE SEQUENCE</scope>
</reference>
<feature type="non-terminal residue" evidence="1">
    <location>
        <position position="1"/>
    </location>
</feature>
<dbReference type="OrthoDB" id="75419at2759"/>
<protein>
    <submittedName>
        <fullName evidence="1">Uncharacterized protein</fullName>
    </submittedName>
</protein>
<feature type="non-terminal residue" evidence="1">
    <location>
        <position position="263"/>
    </location>
</feature>
<dbReference type="EMBL" id="GDQN01005486">
    <property type="protein sequence ID" value="JAT85568.1"/>
    <property type="molecule type" value="Transcribed_RNA"/>
</dbReference>
<sequence>LATLHRGVTSHPHYPRLRSALAGLAARALHTLADLHAHTRHSYLKELELPIAAELEAAFTAGAAIMGPELHRLPATLLREETAQEYCLTIITGLHDSSPKPVECLSLQPLQTSCEARVVEATQAAVDRTADHQLARTVLDFLLQTGLKRKPVQCKGKCDLAAREQLPRLLAAHPYLHTIGFHMLADLNQAEPLPPSSVAAPSASSWRPTPGEVRGVLDDWAQRCPVLIQHLLLILDYTPHSGLTLESQLAVGSWLCDWSAQNP</sequence>
<gene>
    <name evidence="1" type="ORF">g.1122</name>
</gene>
<proteinExistence type="predicted"/>
<name>A0A1E1WEZ3_PECGO</name>